<dbReference type="GO" id="GO:0016491">
    <property type="term" value="F:oxidoreductase activity"/>
    <property type="evidence" value="ECO:0007669"/>
    <property type="project" value="UniProtKB-KW"/>
</dbReference>
<dbReference type="InterPro" id="IPR001155">
    <property type="entry name" value="OxRdtase_FMN_N"/>
</dbReference>
<evidence type="ECO:0000256" key="2">
    <source>
        <dbReference type="ARBA" id="ARBA00023002"/>
    </source>
</evidence>
<keyword evidence="1" id="KW-0285">Flavoprotein</keyword>
<sequence>MTLSLPHGPAWPNSYALAPLTNKQSHADGTLAEDEHRWLRARAEGGFGLVMTCAAYVSDAGKAWHGQLGIASDAHLPGLTRLATSLREAGAVSSVQLHHGGRRASSEVSGVPTKAPWDDESTGATALSTAEVHEAVADFVAGAVRAERAGFDGVELHGAHGYLIGQFLDARSNHRQDGYGGSLEDRSRFLREVLEGVRGATGPDFQVGLRLTPERMGIELGEFREVAGSVLASGRLDYLDVSMWDVRKAPHDTERWDGLLVDHVVDLPRHGARLGLAGEIKSAADAAWCLSRGADFVLVGTGAILHHDFARRAVADAGFRAVDQPVTRQHLAAEAVGPVFVDYLAENWDDFVA</sequence>
<evidence type="ECO:0000313" key="6">
    <source>
        <dbReference type="Proteomes" id="UP000679307"/>
    </source>
</evidence>
<dbReference type="RefSeq" id="WP_246535802.1">
    <property type="nucleotide sequence ID" value="NZ_CP075371.1"/>
</dbReference>
<evidence type="ECO:0000256" key="1">
    <source>
        <dbReference type="ARBA" id="ARBA00022630"/>
    </source>
</evidence>
<dbReference type="EC" id="1.-.-.-" evidence="5"/>
<evidence type="ECO:0000313" key="5">
    <source>
        <dbReference type="EMBL" id="QVT78150.1"/>
    </source>
</evidence>
<dbReference type="PANTHER" id="PTHR43656:SF2">
    <property type="entry name" value="BINDING OXIDOREDUCTASE, PUTATIVE (AFU_ORTHOLOGUE AFUA_2G08260)-RELATED"/>
    <property type="match status" value="1"/>
</dbReference>
<feature type="domain" description="NADH:flavin oxidoreductase/NADH oxidase N-terminal" evidence="4">
    <location>
        <begin position="16"/>
        <end position="242"/>
    </location>
</feature>
<organism evidence="5 6">
    <name type="scientific">Nocardioides aquaticus</name>
    <dbReference type="NCBI Taxonomy" id="160826"/>
    <lineage>
        <taxon>Bacteria</taxon>
        <taxon>Bacillati</taxon>
        <taxon>Actinomycetota</taxon>
        <taxon>Actinomycetes</taxon>
        <taxon>Propionibacteriales</taxon>
        <taxon>Nocardioidaceae</taxon>
        <taxon>Nocardioides</taxon>
    </lineage>
</organism>
<dbReference type="PANTHER" id="PTHR43656">
    <property type="entry name" value="BINDING OXIDOREDUCTASE, PUTATIVE (AFU_ORTHOLOGUE AFUA_2G08260)-RELATED"/>
    <property type="match status" value="1"/>
</dbReference>
<keyword evidence="2 5" id="KW-0560">Oxidoreductase</keyword>
<keyword evidence="6" id="KW-1185">Reference proteome</keyword>
<dbReference type="EMBL" id="CP075371">
    <property type="protein sequence ID" value="QVT78150.1"/>
    <property type="molecule type" value="Genomic_DNA"/>
</dbReference>
<dbReference type="Pfam" id="PF00724">
    <property type="entry name" value="Oxidored_FMN"/>
    <property type="match status" value="1"/>
</dbReference>
<gene>
    <name evidence="5" type="ORF">ENKNEFLB_00523</name>
</gene>
<proteinExistence type="predicted"/>
<reference evidence="5 6" key="1">
    <citation type="submission" date="2021-05" db="EMBL/GenBank/DDBJ databases">
        <title>Complete genome of Nocardioides aquaticus KCTC 9944T isolated from meromictic and hypersaline Ekho Lake, Antarctica.</title>
        <authorList>
            <person name="Hwang K."/>
            <person name="Kim K.M."/>
            <person name="Choe H."/>
        </authorList>
    </citation>
    <scope>NUCLEOTIDE SEQUENCE [LARGE SCALE GENOMIC DNA]</scope>
    <source>
        <strain evidence="5 6">KCTC 9944</strain>
    </source>
</reference>
<dbReference type="InterPro" id="IPR051799">
    <property type="entry name" value="NADH_flavin_oxidoreductase"/>
</dbReference>
<evidence type="ECO:0000259" key="4">
    <source>
        <dbReference type="Pfam" id="PF00724"/>
    </source>
</evidence>
<name>A0ABX8ECQ6_9ACTN</name>
<evidence type="ECO:0000256" key="3">
    <source>
        <dbReference type="SAM" id="MobiDB-lite"/>
    </source>
</evidence>
<accession>A0ABX8ECQ6</accession>
<protein>
    <submittedName>
        <fullName evidence="5">NADH oxidase</fullName>
        <ecNumber evidence="5">1.-.-.-</ecNumber>
    </submittedName>
</protein>
<feature type="region of interest" description="Disordered" evidence="3">
    <location>
        <begin position="97"/>
        <end position="123"/>
    </location>
</feature>
<dbReference type="CDD" id="cd02803">
    <property type="entry name" value="OYE_like_FMN_family"/>
    <property type="match status" value="1"/>
</dbReference>
<dbReference type="Proteomes" id="UP000679307">
    <property type="component" value="Chromosome"/>
</dbReference>